<organism evidence="3 5">
    <name type="scientific">Pandoraea apista</name>
    <dbReference type="NCBI Taxonomy" id="93218"/>
    <lineage>
        <taxon>Bacteria</taxon>
        <taxon>Pseudomonadati</taxon>
        <taxon>Pseudomonadota</taxon>
        <taxon>Betaproteobacteria</taxon>
        <taxon>Burkholderiales</taxon>
        <taxon>Burkholderiaceae</taxon>
        <taxon>Pandoraea</taxon>
    </lineage>
</organism>
<evidence type="ECO:0000313" key="2">
    <source>
        <dbReference type="EMBL" id="RSK76233.1"/>
    </source>
</evidence>
<feature type="compositionally biased region" description="Polar residues" evidence="1">
    <location>
        <begin position="8"/>
        <end position="21"/>
    </location>
</feature>
<dbReference type="AlphaFoldDB" id="A0A5E5P4H2"/>
<keyword evidence="4" id="KW-1185">Reference proteome</keyword>
<dbReference type="EMBL" id="RWHX01000052">
    <property type="protein sequence ID" value="RSK76233.1"/>
    <property type="molecule type" value="Genomic_DNA"/>
</dbReference>
<dbReference type="OrthoDB" id="8939761at2"/>
<protein>
    <submittedName>
        <fullName evidence="3">Uncharacterized protein</fullName>
    </submittedName>
</protein>
<feature type="region of interest" description="Disordered" evidence="1">
    <location>
        <begin position="1"/>
        <end position="44"/>
    </location>
</feature>
<name>A0A5E5P4H2_9BURK</name>
<sequence>MHFPIASSVPQTRNTSATQQVAGVGGSGRNTDVESAIPRAPSDLQMGSWDKFKRAVHTHSGARNAALIGQIINCSAKGAALGVAIAEMPFNWKGFVEVPLHVVATGVELMNLMVVGHMYMSGSTTTGKEMRDANIFLTLGNAIDSAFLKEYAEYINMATTTTPLAASAIFSGLIPAMTALRIPVPDAMRDALHDNSNSSIADSIASSSRLIQRYVVTWFIEGHEKAKQLERNESGDTHDTFAFASGADGFEYVIPRPNIALTIQDGNVQATIVTDNDGPDDSHDTDDMDDTSSQISDTPTEYFDALPYVSNDEPPNPASSSPRTPGIAETTV</sequence>
<dbReference type="Proteomes" id="UP000270216">
    <property type="component" value="Unassembled WGS sequence"/>
</dbReference>
<evidence type="ECO:0000313" key="4">
    <source>
        <dbReference type="Proteomes" id="UP000270216"/>
    </source>
</evidence>
<gene>
    <name evidence="2" type="ORF">EJE83_21380</name>
    <name evidence="3" type="ORF">PAP18089_02600</name>
</gene>
<reference evidence="3 5" key="2">
    <citation type="submission" date="2019-08" db="EMBL/GenBank/DDBJ databases">
        <authorList>
            <person name="Peeters C."/>
        </authorList>
    </citation>
    <scope>NUCLEOTIDE SEQUENCE [LARGE SCALE GENOMIC DNA]</scope>
    <source>
        <strain evidence="3 5">LMG 18089</strain>
    </source>
</reference>
<evidence type="ECO:0000313" key="5">
    <source>
        <dbReference type="Proteomes" id="UP000364291"/>
    </source>
</evidence>
<evidence type="ECO:0000313" key="3">
    <source>
        <dbReference type="EMBL" id="VVG71616.1"/>
    </source>
</evidence>
<dbReference type="GeneID" id="47015287"/>
<proteinExistence type="predicted"/>
<evidence type="ECO:0000256" key="1">
    <source>
        <dbReference type="SAM" id="MobiDB-lite"/>
    </source>
</evidence>
<dbReference type="EMBL" id="CABPSX010000004">
    <property type="protein sequence ID" value="VVG71616.1"/>
    <property type="molecule type" value="Genomic_DNA"/>
</dbReference>
<feature type="compositionally biased region" description="Acidic residues" evidence="1">
    <location>
        <begin position="277"/>
        <end position="290"/>
    </location>
</feature>
<feature type="region of interest" description="Disordered" evidence="1">
    <location>
        <begin position="271"/>
        <end position="332"/>
    </location>
</feature>
<dbReference type="Proteomes" id="UP000364291">
    <property type="component" value="Unassembled WGS sequence"/>
</dbReference>
<reference evidence="2 4" key="1">
    <citation type="submission" date="2018-12" db="EMBL/GenBank/DDBJ databases">
        <title>Whole genome sequence of a Pandoraea apista isolate from a patient with cystic fibrosis.</title>
        <authorList>
            <person name="Kenna D.T."/>
            <person name="Turton J.F."/>
        </authorList>
    </citation>
    <scope>NUCLEOTIDE SEQUENCE [LARGE SCALE GENOMIC DNA]</scope>
    <source>
        <strain evidence="2 4">Pa13324</strain>
    </source>
</reference>
<accession>A0A5E5P4H2</accession>
<dbReference type="RefSeq" id="WP_124988692.1">
    <property type="nucleotide sequence ID" value="NZ_CABPSX010000004.1"/>
</dbReference>